<dbReference type="Pfam" id="PF25954">
    <property type="entry name" value="Beta-barrel_RND_2"/>
    <property type="match status" value="1"/>
</dbReference>
<dbReference type="Proteomes" id="UP001300261">
    <property type="component" value="Unassembled WGS sequence"/>
</dbReference>
<keyword evidence="6" id="KW-1185">Reference proteome</keyword>
<dbReference type="PANTHER" id="PTHR30469:SF29">
    <property type="entry name" value="BLR2860 PROTEIN"/>
    <property type="match status" value="1"/>
</dbReference>
<comment type="caution">
    <text evidence="5">The sequence shown here is derived from an EMBL/GenBank/DDBJ whole genome shotgun (WGS) entry which is preliminary data.</text>
</comment>
<organism evidence="5 6">
    <name type="scientific">Roseibium salinum</name>
    <dbReference type="NCBI Taxonomy" id="1604349"/>
    <lineage>
        <taxon>Bacteria</taxon>
        <taxon>Pseudomonadati</taxon>
        <taxon>Pseudomonadota</taxon>
        <taxon>Alphaproteobacteria</taxon>
        <taxon>Hyphomicrobiales</taxon>
        <taxon>Stappiaceae</taxon>
        <taxon>Roseibium</taxon>
    </lineage>
</organism>
<dbReference type="PANTHER" id="PTHR30469">
    <property type="entry name" value="MULTIDRUG RESISTANCE PROTEIN MDTA"/>
    <property type="match status" value="1"/>
</dbReference>
<name>A0ABT3QXM7_9HYPH</name>
<keyword evidence="2" id="KW-0175">Coiled coil</keyword>
<feature type="compositionally biased region" description="Basic and acidic residues" evidence="3">
    <location>
        <begin position="333"/>
        <end position="346"/>
    </location>
</feature>
<evidence type="ECO:0000313" key="6">
    <source>
        <dbReference type="Proteomes" id="UP001300261"/>
    </source>
</evidence>
<dbReference type="Gene3D" id="2.40.50.100">
    <property type="match status" value="1"/>
</dbReference>
<dbReference type="EMBL" id="JAPEVI010000002">
    <property type="protein sequence ID" value="MCX2721625.1"/>
    <property type="molecule type" value="Genomic_DNA"/>
</dbReference>
<dbReference type="Gene3D" id="2.40.30.170">
    <property type="match status" value="1"/>
</dbReference>
<evidence type="ECO:0000259" key="4">
    <source>
        <dbReference type="Pfam" id="PF25954"/>
    </source>
</evidence>
<protein>
    <submittedName>
        <fullName evidence="5">Efflux RND transporter periplasmic adaptor subunit</fullName>
    </submittedName>
</protein>
<dbReference type="InterPro" id="IPR006143">
    <property type="entry name" value="RND_pump_MFP"/>
</dbReference>
<feature type="coiled-coil region" evidence="2">
    <location>
        <begin position="99"/>
        <end position="150"/>
    </location>
</feature>
<evidence type="ECO:0000313" key="5">
    <source>
        <dbReference type="EMBL" id="MCX2721625.1"/>
    </source>
</evidence>
<gene>
    <name evidence="5" type="ORF">ON753_04275</name>
</gene>
<dbReference type="NCBIfam" id="TIGR01730">
    <property type="entry name" value="RND_mfp"/>
    <property type="match status" value="1"/>
</dbReference>
<evidence type="ECO:0000256" key="2">
    <source>
        <dbReference type="SAM" id="Coils"/>
    </source>
</evidence>
<comment type="similarity">
    <text evidence="1">Belongs to the membrane fusion protein (MFP) (TC 8.A.1) family.</text>
</comment>
<evidence type="ECO:0000256" key="1">
    <source>
        <dbReference type="ARBA" id="ARBA00009477"/>
    </source>
</evidence>
<evidence type="ECO:0000256" key="3">
    <source>
        <dbReference type="SAM" id="MobiDB-lite"/>
    </source>
</evidence>
<feature type="domain" description="CusB-like beta-barrel" evidence="4">
    <location>
        <begin position="194"/>
        <end position="263"/>
    </location>
</feature>
<dbReference type="InterPro" id="IPR058792">
    <property type="entry name" value="Beta-barrel_RND_2"/>
</dbReference>
<feature type="region of interest" description="Disordered" evidence="3">
    <location>
        <begin position="374"/>
        <end position="446"/>
    </location>
</feature>
<feature type="region of interest" description="Disordered" evidence="3">
    <location>
        <begin position="332"/>
        <end position="361"/>
    </location>
</feature>
<reference evidence="5 6" key="1">
    <citation type="journal article" date="2016" name="Int. J. Syst. Evol. Microbiol.">
        <title>Labrenzia salina sp. nov., isolated from the rhizosphere of the halophyte Arthrocnemum macrostachyum.</title>
        <authorList>
            <person name="Camacho M."/>
            <person name="Redondo-Gomez S."/>
            <person name="Rodriguez-Llorente I."/>
            <person name="Rohde M."/>
            <person name="Sproer C."/>
            <person name="Schumann P."/>
            <person name="Klenk H.P."/>
            <person name="Montero-Calasanz M.D.C."/>
        </authorList>
    </citation>
    <scope>NUCLEOTIDE SEQUENCE [LARGE SCALE GENOMIC DNA]</scope>
    <source>
        <strain evidence="5 6">DSM 29163</strain>
    </source>
</reference>
<dbReference type="RefSeq" id="WP_265961314.1">
    <property type="nucleotide sequence ID" value="NZ_JAPEVI010000002.1"/>
</dbReference>
<sequence>MLAAVTAWMASGLFFGEEPEDEPAQSARSRPTLVGVRTSSAETIPQYVYSQGVALPFRTNDVVADISSRVESIEIQQGDEVEAGETIAHLRPEARTSRLESARRRVEQLETDVEAIRRLVTQGFATESRLRDLESQLSDARATLADVSEQIQDTAVKSPIFGIVSDLYVNENQSLPAGTALARIVNNAPLRIMLNVSQREVGAIERGDPAVIRFAVDDLASGRVCFVAPAADPETRTFRVEIRVPNADRSIPANISAEARLRTGDEKAHFVSPAVLTLDDAGRLGLKSVTQDRTVEFIPVRIIRGGRDGFWVTGPPDEFQLISRGQGFVRAGEPVRVERKDEESGAGKDGTFSAPLPTAGVQDEKFDKAEEIAEPPSVSDLCRGVAANAPPPGSGQMTTQGAIGATGSVSGSSAAGSLSSTGGTAASGLAEPAEGSEPQGEAGGAP</sequence>
<feature type="compositionally biased region" description="Low complexity" evidence="3">
    <location>
        <begin position="401"/>
        <end position="430"/>
    </location>
</feature>
<proteinExistence type="inferred from homology"/>
<dbReference type="Gene3D" id="1.10.287.470">
    <property type="entry name" value="Helix hairpin bin"/>
    <property type="match status" value="1"/>
</dbReference>
<dbReference type="SUPFAM" id="SSF111369">
    <property type="entry name" value="HlyD-like secretion proteins"/>
    <property type="match status" value="1"/>
</dbReference>
<accession>A0ABT3QXM7</accession>